<evidence type="ECO:0000256" key="1">
    <source>
        <dbReference type="SAM" id="MobiDB-lite"/>
    </source>
</evidence>
<evidence type="ECO:0000313" key="3">
    <source>
        <dbReference type="Proteomes" id="UP001472677"/>
    </source>
</evidence>
<sequence length="76" mass="8696">MSSKFKLFAPPRNVENVDKDSRAASRNSLLHQEMLIRNCLLRFMSCKPKLFAPPRNVDKDSRAASRNSSLYPKMLA</sequence>
<proteinExistence type="predicted"/>
<organism evidence="2 3">
    <name type="scientific">Hibiscus sabdariffa</name>
    <name type="common">roselle</name>
    <dbReference type="NCBI Taxonomy" id="183260"/>
    <lineage>
        <taxon>Eukaryota</taxon>
        <taxon>Viridiplantae</taxon>
        <taxon>Streptophyta</taxon>
        <taxon>Embryophyta</taxon>
        <taxon>Tracheophyta</taxon>
        <taxon>Spermatophyta</taxon>
        <taxon>Magnoliopsida</taxon>
        <taxon>eudicotyledons</taxon>
        <taxon>Gunneridae</taxon>
        <taxon>Pentapetalae</taxon>
        <taxon>rosids</taxon>
        <taxon>malvids</taxon>
        <taxon>Malvales</taxon>
        <taxon>Malvaceae</taxon>
        <taxon>Malvoideae</taxon>
        <taxon>Hibiscus</taxon>
    </lineage>
</organism>
<reference evidence="2 3" key="1">
    <citation type="journal article" date="2024" name="G3 (Bethesda)">
        <title>Genome assembly of Hibiscus sabdariffa L. provides insights into metabolisms of medicinal natural products.</title>
        <authorList>
            <person name="Kim T."/>
        </authorList>
    </citation>
    <scope>NUCLEOTIDE SEQUENCE [LARGE SCALE GENOMIC DNA]</scope>
    <source>
        <strain evidence="2">TK-2024</strain>
        <tissue evidence="2">Old leaves</tissue>
    </source>
</reference>
<dbReference type="Proteomes" id="UP001472677">
    <property type="component" value="Unassembled WGS sequence"/>
</dbReference>
<accession>A0ABR2BY62</accession>
<feature type="region of interest" description="Disordered" evidence="1">
    <location>
        <begin position="54"/>
        <end position="76"/>
    </location>
</feature>
<name>A0ABR2BY62_9ROSI</name>
<evidence type="ECO:0000313" key="2">
    <source>
        <dbReference type="EMBL" id="KAK8512061.1"/>
    </source>
</evidence>
<dbReference type="EMBL" id="JBBPBM010000075">
    <property type="protein sequence ID" value="KAK8512061.1"/>
    <property type="molecule type" value="Genomic_DNA"/>
</dbReference>
<keyword evidence="3" id="KW-1185">Reference proteome</keyword>
<protein>
    <submittedName>
        <fullName evidence="2">Uncharacterized protein</fullName>
    </submittedName>
</protein>
<comment type="caution">
    <text evidence="2">The sequence shown here is derived from an EMBL/GenBank/DDBJ whole genome shotgun (WGS) entry which is preliminary data.</text>
</comment>
<gene>
    <name evidence="2" type="ORF">V6N12_018542</name>
</gene>